<reference evidence="1" key="1">
    <citation type="submission" date="2021-06" db="EMBL/GenBank/DDBJ databases">
        <authorList>
            <person name="Kallberg Y."/>
            <person name="Tangrot J."/>
            <person name="Rosling A."/>
        </authorList>
    </citation>
    <scope>NUCLEOTIDE SEQUENCE</scope>
    <source>
        <strain evidence="1">28 12/20/2015</strain>
    </source>
</reference>
<protein>
    <submittedName>
        <fullName evidence="1">12693_t:CDS:1</fullName>
    </submittedName>
</protein>
<feature type="non-terminal residue" evidence="1">
    <location>
        <position position="710"/>
    </location>
</feature>
<dbReference type="EMBL" id="CAJVPW010002133">
    <property type="protein sequence ID" value="CAG8499839.1"/>
    <property type="molecule type" value="Genomic_DNA"/>
</dbReference>
<keyword evidence="2" id="KW-1185">Reference proteome</keyword>
<evidence type="ECO:0000313" key="1">
    <source>
        <dbReference type="EMBL" id="CAG8499839.1"/>
    </source>
</evidence>
<accession>A0ACA9L0T8</accession>
<comment type="caution">
    <text evidence="1">The sequence shown here is derived from an EMBL/GenBank/DDBJ whole genome shotgun (WGS) entry which is preliminary data.</text>
</comment>
<proteinExistence type="predicted"/>
<dbReference type="Proteomes" id="UP000789366">
    <property type="component" value="Unassembled WGS sequence"/>
</dbReference>
<name>A0ACA9L0T8_9GLOM</name>
<organism evidence="1 2">
    <name type="scientific">Cetraspora pellucida</name>
    <dbReference type="NCBI Taxonomy" id="1433469"/>
    <lineage>
        <taxon>Eukaryota</taxon>
        <taxon>Fungi</taxon>
        <taxon>Fungi incertae sedis</taxon>
        <taxon>Mucoromycota</taxon>
        <taxon>Glomeromycotina</taxon>
        <taxon>Glomeromycetes</taxon>
        <taxon>Diversisporales</taxon>
        <taxon>Gigasporaceae</taxon>
        <taxon>Cetraspora</taxon>
    </lineage>
</organism>
<sequence>MSTNSQDLTPEPQSTSDDLATLPTNDVKEEEIDFSVALGSAIPVMTILFADFLNSFFVFELQKFTCFPSCKDLAEQTLDDNVRTNAFHFIILGVLVFIVGYLQMSLWMIAGERQANRLRLIYYSSILRQDITFFDTVSTGDVTTRISGDISLFQDGISEKVGQVLQYAATFFGGFVIGFIKGWKLTLVLCAVFPLMATAGGFMAKALSKGTSEGQDAYAAAGGVAEQVLSGIRTVVAFGGQKLEVERYTAQLERAYIMGRKKALVSGLVVGHEMTGPDILNVFFAVFIGAFSVGNAAPHLTAISNAMGAAFKLFEVIDRIPTIDSTSPNGQIVQKSSSQGRLEFKNISFHYPTRPDVQVLKNFNLIIEPGQTVALVGSSGSGKSTIVGLLERFYDPTSGSILLDDVDIKNINIKSLRRQIGLVGQEPVLFAKSIKVNVGWGGDPMESEPTLDDIIEACKKSNAHDFIDVLPKKYDTIVGGQKQRIAIARALIKNPQILLLDEATSALDTESERLVQEALDNAATNRTSIIIAHRLSTIKHADKIIVMKKGEIVETGRHDELIAKQGDTTILIDEKRHKLHLRKISTRGSITKSIKTDDEIIKEEMKKKLLQKMPLARVFKMCKPEYGLMFIGCVGAGRMFLLSGERLTKRLRKLTFEALLKQEIAYFDDEKNGTGVLTSKLAVDATKVEGLSGGSMGTLLQNIFNLTVGF</sequence>
<gene>
    <name evidence="1" type="ORF">SPELUC_LOCUS2960</name>
</gene>
<evidence type="ECO:0000313" key="2">
    <source>
        <dbReference type="Proteomes" id="UP000789366"/>
    </source>
</evidence>